<dbReference type="InterPro" id="IPR023214">
    <property type="entry name" value="HAD_sf"/>
</dbReference>
<dbReference type="PANTHER" id="PTHR10000:SF8">
    <property type="entry name" value="HAD SUPERFAMILY HYDROLASE-LIKE, TYPE 3"/>
    <property type="match status" value="1"/>
</dbReference>
<dbReference type="Proteomes" id="UP000198815">
    <property type="component" value="Unassembled WGS sequence"/>
</dbReference>
<dbReference type="PANTHER" id="PTHR10000">
    <property type="entry name" value="PHOSPHOSERINE PHOSPHATASE"/>
    <property type="match status" value="1"/>
</dbReference>
<evidence type="ECO:0000313" key="2">
    <source>
        <dbReference type="Proteomes" id="UP000198815"/>
    </source>
</evidence>
<evidence type="ECO:0008006" key="3">
    <source>
        <dbReference type="Google" id="ProtNLM"/>
    </source>
</evidence>
<dbReference type="Gene3D" id="3.30.1240.10">
    <property type="match status" value="1"/>
</dbReference>
<sequence length="288" mass="29994">MSQARIPGPDAPATSGTPARFRLIATDLDGTFLAPDQQLHPACVSAVRQAASRGAQVVFATGRPRRWTVVLEPLLDISYTLIASNGAVVVDPHARRVLDFHALGPDQALGFAADLAELVPDVCFAVEYALDGWGADTMFAGHETAERPDHVDTLSSLVHIGPVVKLIALSPSTPTESLARACRQASDGRVNPTFSFARSAGFVECSAPGVSKASALSAILDEQAVTPDEAMAFGDMPNDLEMLALVGHPYVMANSHASVLESGYPVAGSNAEGGVGAVIARELGLDQG</sequence>
<dbReference type="SUPFAM" id="SSF56784">
    <property type="entry name" value="HAD-like"/>
    <property type="match status" value="1"/>
</dbReference>
<organism evidence="1 2">
    <name type="scientific">Propionibacterium cyclohexanicum</name>
    <dbReference type="NCBI Taxonomy" id="64702"/>
    <lineage>
        <taxon>Bacteria</taxon>
        <taxon>Bacillati</taxon>
        <taxon>Actinomycetota</taxon>
        <taxon>Actinomycetes</taxon>
        <taxon>Propionibacteriales</taxon>
        <taxon>Propionibacteriaceae</taxon>
        <taxon>Propionibacterium</taxon>
    </lineage>
</organism>
<protein>
    <recommendedName>
        <fullName evidence="3">Cof subfamily of IIB subfamily of haloacid dehalogenase superfamily/HAD-superfamily hydrolase, subfamily IIB</fullName>
    </recommendedName>
</protein>
<proteinExistence type="predicted"/>
<gene>
    <name evidence="1" type="ORF">SAMN05443377_1065</name>
</gene>
<evidence type="ECO:0000313" key="1">
    <source>
        <dbReference type="EMBL" id="SER68124.1"/>
    </source>
</evidence>
<name>A0A1H9R5U5_9ACTN</name>
<dbReference type="InterPro" id="IPR006379">
    <property type="entry name" value="HAD-SF_hydro_IIB"/>
</dbReference>
<reference evidence="1 2" key="1">
    <citation type="submission" date="2016-10" db="EMBL/GenBank/DDBJ databases">
        <authorList>
            <person name="de Groot N.N."/>
        </authorList>
    </citation>
    <scope>NUCLEOTIDE SEQUENCE [LARGE SCALE GENOMIC DNA]</scope>
    <source>
        <strain evidence="1 2">DSM 16859</strain>
    </source>
</reference>
<dbReference type="Gene3D" id="3.40.50.1000">
    <property type="entry name" value="HAD superfamily/HAD-like"/>
    <property type="match status" value="1"/>
</dbReference>
<accession>A0A1H9R5U5</accession>
<dbReference type="RefSeq" id="WP_177170061.1">
    <property type="nucleotide sequence ID" value="NZ_FOGZ01000006.1"/>
</dbReference>
<dbReference type="InterPro" id="IPR036412">
    <property type="entry name" value="HAD-like_sf"/>
</dbReference>
<dbReference type="Pfam" id="PF08282">
    <property type="entry name" value="Hydrolase_3"/>
    <property type="match status" value="1"/>
</dbReference>
<dbReference type="GO" id="GO:0005829">
    <property type="term" value="C:cytosol"/>
    <property type="evidence" value="ECO:0007669"/>
    <property type="project" value="TreeGrafter"/>
</dbReference>
<dbReference type="EMBL" id="FOGZ01000006">
    <property type="protein sequence ID" value="SER68124.1"/>
    <property type="molecule type" value="Genomic_DNA"/>
</dbReference>
<dbReference type="STRING" id="64702.SAMN05443377_1065"/>
<keyword evidence="2" id="KW-1185">Reference proteome</keyword>
<dbReference type="NCBIfam" id="TIGR01484">
    <property type="entry name" value="HAD-SF-IIB"/>
    <property type="match status" value="1"/>
</dbReference>
<dbReference type="AlphaFoldDB" id="A0A1H9R5U5"/>
<dbReference type="GO" id="GO:0000287">
    <property type="term" value="F:magnesium ion binding"/>
    <property type="evidence" value="ECO:0007669"/>
    <property type="project" value="TreeGrafter"/>
</dbReference>
<dbReference type="GO" id="GO:0016791">
    <property type="term" value="F:phosphatase activity"/>
    <property type="evidence" value="ECO:0007669"/>
    <property type="project" value="TreeGrafter"/>
</dbReference>